<keyword evidence="2" id="KW-0472">Membrane</keyword>
<dbReference type="AlphaFoldDB" id="A0ABD1HY63"/>
<reference evidence="3 4" key="1">
    <citation type="submission" date="2024-06" db="EMBL/GenBank/DDBJ databases">
        <title>A chromosome level genome sequence of Diviner's sage (Salvia divinorum).</title>
        <authorList>
            <person name="Ford S.A."/>
            <person name="Ro D.-K."/>
            <person name="Ness R.W."/>
            <person name="Phillips M.A."/>
        </authorList>
    </citation>
    <scope>NUCLEOTIDE SEQUENCE [LARGE SCALE GENOMIC DNA]</scope>
    <source>
        <strain evidence="3">SAF-2024a</strain>
        <tissue evidence="3">Leaf</tissue>
    </source>
</reference>
<accession>A0ABD1HY63</accession>
<evidence type="ECO:0000256" key="1">
    <source>
        <dbReference type="SAM" id="MobiDB-lite"/>
    </source>
</evidence>
<proteinExistence type="predicted"/>
<sequence length="358" mass="39890">MPFPWKKVKSARISRLVNDHLHISQKRRDGSSLVVETGFPTSLIDLFIKNREKLKKPSKKKRPVNDDVYDPAIEGSPIHCPPPPPSPVGSPPRQIETRAAAADVEERGGGSGGAEARDRDVNGALLMVFKIFTVVVLGFSTKRLAIGITLSAALLLLLEYAGKHSRRLSTAATPIVRIGSRLLSYNKELPVQEILVLQSPEIQPEKEITEERPEFEEIEVVEMAMKTKEEYSISKKSRKTKITSKIRKFVLIPKKFRGAKKDQHSAIPKDEESENGSISIASPVSDHREEDLRTSVVIEEAEPKIDEDKVDSAAARRYMVLCLFVLAGLIGGRPFALVLTLLWLLVLKVTMWFNVKSS</sequence>
<feature type="transmembrane region" description="Helical" evidence="2">
    <location>
        <begin position="145"/>
        <end position="162"/>
    </location>
</feature>
<feature type="compositionally biased region" description="Basic and acidic residues" evidence="1">
    <location>
        <begin position="261"/>
        <end position="270"/>
    </location>
</feature>
<feature type="compositionally biased region" description="Pro residues" evidence="1">
    <location>
        <begin position="79"/>
        <end position="90"/>
    </location>
</feature>
<feature type="region of interest" description="Disordered" evidence="1">
    <location>
        <begin position="73"/>
        <end position="116"/>
    </location>
</feature>
<evidence type="ECO:0000313" key="3">
    <source>
        <dbReference type="EMBL" id="KAL1560523.1"/>
    </source>
</evidence>
<dbReference type="Proteomes" id="UP001567538">
    <property type="component" value="Unassembled WGS sequence"/>
</dbReference>
<keyword evidence="4" id="KW-1185">Reference proteome</keyword>
<dbReference type="PANTHER" id="PTHR36381:SF1">
    <property type="entry name" value="ETHYLENE-REGULATED TRANSCRIPT 2 (ERT2)"/>
    <property type="match status" value="1"/>
</dbReference>
<feature type="transmembrane region" description="Helical" evidence="2">
    <location>
        <begin position="121"/>
        <end position="139"/>
    </location>
</feature>
<evidence type="ECO:0008006" key="5">
    <source>
        <dbReference type="Google" id="ProtNLM"/>
    </source>
</evidence>
<name>A0ABD1HY63_SALDI</name>
<comment type="caution">
    <text evidence="3">The sequence shown here is derived from an EMBL/GenBank/DDBJ whole genome shotgun (WGS) entry which is preliminary data.</text>
</comment>
<gene>
    <name evidence="3" type="ORF">AAHA92_10724</name>
</gene>
<dbReference type="EMBL" id="JBEAFC010000004">
    <property type="protein sequence ID" value="KAL1560523.1"/>
    <property type="molecule type" value="Genomic_DNA"/>
</dbReference>
<keyword evidence="2" id="KW-0812">Transmembrane</keyword>
<feature type="region of interest" description="Disordered" evidence="1">
    <location>
        <begin position="261"/>
        <end position="287"/>
    </location>
</feature>
<feature type="transmembrane region" description="Helical" evidence="2">
    <location>
        <begin position="318"/>
        <end position="346"/>
    </location>
</feature>
<organism evidence="3 4">
    <name type="scientific">Salvia divinorum</name>
    <name type="common">Maria pastora</name>
    <name type="synonym">Diviner's sage</name>
    <dbReference type="NCBI Taxonomy" id="28513"/>
    <lineage>
        <taxon>Eukaryota</taxon>
        <taxon>Viridiplantae</taxon>
        <taxon>Streptophyta</taxon>
        <taxon>Embryophyta</taxon>
        <taxon>Tracheophyta</taxon>
        <taxon>Spermatophyta</taxon>
        <taxon>Magnoliopsida</taxon>
        <taxon>eudicotyledons</taxon>
        <taxon>Gunneridae</taxon>
        <taxon>Pentapetalae</taxon>
        <taxon>asterids</taxon>
        <taxon>lamiids</taxon>
        <taxon>Lamiales</taxon>
        <taxon>Lamiaceae</taxon>
        <taxon>Nepetoideae</taxon>
        <taxon>Mentheae</taxon>
        <taxon>Salviinae</taxon>
        <taxon>Salvia</taxon>
        <taxon>Salvia subgen. Calosphace</taxon>
    </lineage>
</organism>
<protein>
    <recommendedName>
        <fullName evidence="5">Ethylene-responsive nuclear family protein</fullName>
    </recommendedName>
</protein>
<keyword evidence="2" id="KW-1133">Transmembrane helix</keyword>
<evidence type="ECO:0000313" key="4">
    <source>
        <dbReference type="Proteomes" id="UP001567538"/>
    </source>
</evidence>
<dbReference type="PANTHER" id="PTHR36381">
    <property type="entry name" value="ETHYLENE-REGULATED TRANSCRIPT 2 (ERT2)"/>
    <property type="match status" value="1"/>
</dbReference>
<evidence type="ECO:0000256" key="2">
    <source>
        <dbReference type="SAM" id="Phobius"/>
    </source>
</evidence>